<feature type="domain" description="Tyrosine-protein phosphatase" evidence="14">
    <location>
        <begin position="5"/>
        <end position="293"/>
    </location>
</feature>
<evidence type="ECO:0000313" key="17">
    <source>
        <dbReference type="Proteomes" id="UP001186944"/>
    </source>
</evidence>
<evidence type="ECO:0000256" key="1">
    <source>
        <dbReference type="ARBA" id="ARBA00004240"/>
    </source>
</evidence>
<feature type="active site" description="Phosphocysteine intermediate" evidence="10">
    <location>
        <position position="231"/>
    </location>
</feature>
<evidence type="ECO:0000256" key="9">
    <source>
        <dbReference type="ARBA" id="ARBA00023136"/>
    </source>
</evidence>
<dbReference type="GO" id="GO:0046426">
    <property type="term" value="P:negative regulation of receptor signaling pathway via JAK-STAT"/>
    <property type="evidence" value="ECO:0007669"/>
    <property type="project" value="TreeGrafter"/>
</dbReference>
<dbReference type="InterPro" id="IPR003595">
    <property type="entry name" value="Tyr_Pase_cat"/>
</dbReference>
<dbReference type="GO" id="GO:0004726">
    <property type="term" value="F:non-membrane spanning protein tyrosine phosphatase activity"/>
    <property type="evidence" value="ECO:0007669"/>
    <property type="project" value="TreeGrafter"/>
</dbReference>
<keyword evidence="13" id="KW-1133">Transmembrane helix</keyword>
<evidence type="ECO:0000256" key="4">
    <source>
        <dbReference type="ARBA" id="ARBA00013064"/>
    </source>
</evidence>
<evidence type="ECO:0000256" key="6">
    <source>
        <dbReference type="ARBA" id="ARBA00022801"/>
    </source>
</evidence>
<dbReference type="SMART" id="SM00404">
    <property type="entry name" value="PTPc_motif"/>
    <property type="match status" value="1"/>
</dbReference>
<feature type="domain" description="Tyrosine specific protein phosphatases" evidence="15">
    <location>
        <begin position="205"/>
        <end position="284"/>
    </location>
</feature>
<evidence type="ECO:0000313" key="16">
    <source>
        <dbReference type="EMBL" id="KAK3085951.1"/>
    </source>
</evidence>
<keyword evidence="5" id="KW-0597">Phosphoprotein</keyword>
<comment type="subcellular location">
    <subcellularLocation>
        <location evidence="2">Endomembrane system</location>
    </subcellularLocation>
    <subcellularLocation>
        <location evidence="1">Endoplasmic reticulum</location>
    </subcellularLocation>
</comment>
<dbReference type="SUPFAM" id="SSF52799">
    <property type="entry name" value="(Phosphotyrosine protein) phosphatases II"/>
    <property type="match status" value="1"/>
</dbReference>
<feature type="binding site" evidence="11">
    <location>
        <position position="278"/>
    </location>
    <ligand>
        <name>substrate</name>
    </ligand>
</feature>
<keyword evidence="6" id="KW-0378">Hydrolase</keyword>
<dbReference type="InterPro" id="IPR029021">
    <property type="entry name" value="Prot-tyrosine_phosphatase-like"/>
</dbReference>
<evidence type="ECO:0000259" key="14">
    <source>
        <dbReference type="PROSITE" id="PS50055"/>
    </source>
</evidence>
<evidence type="ECO:0000259" key="15">
    <source>
        <dbReference type="PROSITE" id="PS50056"/>
    </source>
</evidence>
<sequence>MTSDLEKEFLRYDEHNAWVPIFQVGAQAPAEIKNQASVQAIEEGFSTAEARKPVNRTRNRYRDVSPYDHSRIELENSVYINASLLRVPEANRRYILTQGPLESTSGHFWQMVWEQKSNAVIMLNKLKENGMVKCHPYYPITGSEEMEEMVFEDVNLKVTVMEETTFNFYVERSMEIENMETGETHEVLHFNYTHWPDFGVPHTPLAFLNFLMAVRESGCLESDVGPAIIHCSAGIGRSGTFCLADSALILIEKSKSIDSVDVRSMLLDMRKYRMGLIQTPDQLRFSFQAIIEGGKRILAKDSDTMDVLSSYSELKNHKDEGPPPPPPTRTSSLSPKHTSEMPPPIPPRAESLNKDDMVNGDEDDIEDEEDYVNMRLHPKPEEDELDHKENKESQSTLRRRQREERKKSTQEQIRIMKEKQRKSELWRNRRSYVKPVAIGIALLIGGLIMYRYYWRF</sequence>
<dbReference type="InterPro" id="IPR051985">
    <property type="entry name" value="NR_tyrosine_phosphatase"/>
</dbReference>
<dbReference type="InterPro" id="IPR000242">
    <property type="entry name" value="PTP_cat"/>
</dbReference>
<dbReference type="GO" id="GO:0005634">
    <property type="term" value="C:nucleus"/>
    <property type="evidence" value="ECO:0007669"/>
    <property type="project" value="TreeGrafter"/>
</dbReference>
<dbReference type="PROSITE" id="PS50055">
    <property type="entry name" value="TYR_PHOSPHATASE_PTP"/>
    <property type="match status" value="1"/>
</dbReference>
<dbReference type="PRINTS" id="PR00700">
    <property type="entry name" value="PRTYPHPHTASE"/>
</dbReference>
<dbReference type="SMART" id="SM00194">
    <property type="entry name" value="PTPc"/>
    <property type="match status" value="1"/>
</dbReference>
<dbReference type="Gene3D" id="3.90.190.10">
    <property type="entry name" value="Protein tyrosine phosphatase superfamily"/>
    <property type="match status" value="1"/>
</dbReference>
<protein>
    <recommendedName>
        <fullName evidence="4">protein-tyrosine-phosphatase</fullName>
        <ecNumber evidence="4">3.1.3.48</ecNumber>
    </recommendedName>
</protein>
<organism evidence="16 17">
    <name type="scientific">Pinctada imbricata</name>
    <name type="common">Atlantic pearl-oyster</name>
    <name type="synonym">Pinctada martensii</name>
    <dbReference type="NCBI Taxonomy" id="66713"/>
    <lineage>
        <taxon>Eukaryota</taxon>
        <taxon>Metazoa</taxon>
        <taxon>Spiralia</taxon>
        <taxon>Lophotrochozoa</taxon>
        <taxon>Mollusca</taxon>
        <taxon>Bivalvia</taxon>
        <taxon>Autobranchia</taxon>
        <taxon>Pteriomorphia</taxon>
        <taxon>Pterioida</taxon>
        <taxon>Pterioidea</taxon>
        <taxon>Pteriidae</taxon>
        <taxon>Pinctada</taxon>
    </lineage>
</organism>
<evidence type="ECO:0000256" key="5">
    <source>
        <dbReference type="ARBA" id="ARBA00022553"/>
    </source>
</evidence>
<dbReference type="PROSITE" id="PS00383">
    <property type="entry name" value="TYR_PHOSPHATASE_1"/>
    <property type="match status" value="1"/>
</dbReference>
<keyword evidence="13" id="KW-0812">Transmembrane</keyword>
<evidence type="ECO:0000256" key="3">
    <source>
        <dbReference type="ARBA" id="ARBA00009701"/>
    </source>
</evidence>
<feature type="compositionally biased region" description="Acidic residues" evidence="12">
    <location>
        <begin position="358"/>
        <end position="371"/>
    </location>
</feature>
<evidence type="ECO:0000256" key="12">
    <source>
        <dbReference type="SAM" id="MobiDB-lite"/>
    </source>
</evidence>
<keyword evidence="7" id="KW-0256">Endoplasmic reticulum</keyword>
<dbReference type="Proteomes" id="UP001186944">
    <property type="component" value="Unassembled WGS sequence"/>
</dbReference>
<gene>
    <name evidence="16" type="ORF">FSP39_011214</name>
</gene>
<dbReference type="EMBL" id="VSWD01000012">
    <property type="protein sequence ID" value="KAK3085951.1"/>
    <property type="molecule type" value="Genomic_DNA"/>
</dbReference>
<dbReference type="InterPro" id="IPR016130">
    <property type="entry name" value="Tyr_Pase_AS"/>
</dbReference>
<dbReference type="InterPro" id="IPR000387">
    <property type="entry name" value="Tyr_Pase_dom"/>
</dbReference>
<dbReference type="PROSITE" id="PS50056">
    <property type="entry name" value="TYR_PHOSPHATASE_2"/>
    <property type="match status" value="1"/>
</dbReference>
<proteinExistence type="inferred from homology"/>
<dbReference type="Pfam" id="PF00102">
    <property type="entry name" value="Y_phosphatase"/>
    <property type="match status" value="1"/>
</dbReference>
<dbReference type="PANTHER" id="PTHR46047:SF3">
    <property type="entry name" value="TYROSINE-PROTEIN PHOSPHATASE NON-RECEPTOR TYPE 61F"/>
    <property type="match status" value="1"/>
</dbReference>
<feature type="region of interest" description="Disordered" evidence="12">
    <location>
        <begin position="313"/>
        <end position="413"/>
    </location>
</feature>
<dbReference type="PIRSF" id="PIRSF000926">
    <property type="entry name" value="Tyr-Ptase_nr1"/>
    <property type="match status" value="1"/>
</dbReference>
<feature type="transmembrane region" description="Helical" evidence="13">
    <location>
        <begin position="432"/>
        <end position="453"/>
    </location>
</feature>
<feature type="binding site" evidence="11">
    <location>
        <position position="197"/>
    </location>
    <ligand>
        <name>substrate</name>
    </ligand>
</feature>
<dbReference type="AlphaFoldDB" id="A0AA89BSN3"/>
<evidence type="ECO:0000256" key="10">
    <source>
        <dbReference type="PIRSR" id="PIRSR000926-1"/>
    </source>
</evidence>
<evidence type="ECO:0000256" key="7">
    <source>
        <dbReference type="ARBA" id="ARBA00022824"/>
    </source>
</evidence>
<dbReference type="InterPro" id="IPR012265">
    <property type="entry name" value="Ptpn1/Ptpn2"/>
</dbReference>
<feature type="compositionally biased region" description="Basic and acidic residues" evidence="12">
    <location>
        <begin position="401"/>
        <end position="413"/>
    </location>
</feature>
<dbReference type="GO" id="GO:0070373">
    <property type="term" value="P:negative regulation of ERK1 and ERK2 cascade"/>
    <property type="evidence" value="ECO:0007669"/>
    <property type="project" value="TreeGrafter"/>
</dbReference>
<evidence type="ECO:0000256" key="2">
    <source>
        <dbReference type="ARBA" id="ARBA00004308"/>
    </source>
</evidence>
<name>A0AA89BSN3_PINIB</name>
<comment type="similarity">
    <text evidence="3">Belongs to the protein-tyrosine phosphatase family. Non-receptor class 1 subfamily.</text>
</comment>
<dbReference type="EC" id="3.1.3.48" evidence="4"/>
<evidence type="ECO:0000256" key="13">
    <source>
        <dbReference type="SAM" id="Phobius"/>
    </source>
</evidence>
<keyword evidence="9 13" id="KW-0472">Membrane</keyword>
<reference evidence="16" key="1">
    <citation type="submission" date="2019-08" db="EMBL/GenBank/DDBJ databases">
        <title>The improved chromosome-level genome for the pearl oyster Pinctada fucata martensii using PacBio sequencing and Hi-C.</title>
        <authorList>
            <person name="Zheng Z."/>
        </authorList>
    </citation>
    <scope>NUCLEOTIDE SEQUENCE</scope>
    <source>
        <strain evidence="16">ZZ-2019</strain>
        <tissue evidence="16">Adductor muscle</tissue>
    </source>
</reference>
<feature type="binding site" evidence="11">
    <location>
        <begin position="231"/>
        <end position="237"/>
    </location>
    <ligand>
        <name>substrate</name>
    </ligand>
</feature>
<keyword evidence="17" id="KW-1185">Reference proteome</keyword>
<dbReference type="GO" id="GO:0005783">
    <property type="term" value="C:endoplasmic reticulum"/>
    <property type="evidence" value="ECO:0007669"/>
    <property type="project" value="UniProtKB-SubCell"/>
</dbReference>
<keyword evidence="8" id="KW-0904">Protein phosphatase</keyword>
<comment type="caution">
    <text evidence="16">The sequence shown here is derived from an EMBL/GenBank/DDBJ whole genome shotgun (WGS) entry which is preliminary data.</text>
</comment>
<evidence type="ECO:0000256" key="11">
    <source>
        <dbReference type="PIRSR" id="PIRSR000926-2"/>
    </source>
</evidence>
<dbReference type="GO" id="GO:0019901">
    <property type="term" value="F:protein kinase binding"/>
    <property type="evidence" value="ECO:0007669"/>
    <property type="project" value="TreeGrafter"/>
</dbReference>
<evidence type="ECO:0000256" key="8">
    <source>
        <dbReference type="ARBA" id="ARBA00022912"/>
    </source>
</evidence>
<dbReference type="PANTHER" id="PTHR46047">
    <property type="entry name" value="TYROSINE-PROTEIN PHOSPHATASE NON-RECEPTOR TYPE 61F"/>
    <property type="match status" value="1"/>
</dbReference>
<accession>A0AA89BSN3</accession>